<reference evidence="2 3" key="1">
    <citation type="submission" date="2018-04" db="EMBL/GenBank/DDBJ databases">
        <title>Halococcoides cellulosivorans gen. nov., sp. nov., an extremely halophilic cellulose-utilizing haloarchaeon from hypersaline lakes.</title>
        <authorList>
            <person name="Sorokin D.Y."/>
            <person name="Toshchakov S.V."/>
            <person name="Samarov N.I."/>
            <person name="Korzhenkov A."/>
            <person name="Kublanov I.V."/>
        </authorList>
    </citation>
    <scope>NUCLEOTIDE SEQUENCE [LARGE SCALE GENOMIC DNA]</scope>
    <source>
        <strain evidence="2 3">HArcel1</strain>
    </source>
</reference>
<name>A0A2R4X3W5_9EURY</name>
<organism evidence="2 3">
    <name type="scientific">Halococcoides cellulosivorans</name>
    <dbReference type="NCBI Taxonomy" id="1679096"/>
    <lineage>
        <taxon>Archaea</taxon>
        <taxon>Methanobacteriati</taxon>
        <taxon>Methanobacteriota</taxon>
        <taxon>Stenosarchaea group</taxon>
        <taxon>Halobacteria</taxon>
        <taxon>Halobacteriales</taxon>
        <taxon>Haloarculaceae</taxon>
        <taxon>Halococcoides</taxon>
    </lineage>
</organism>
<proteinExistence type="predicted"/>
<evidence type="ECO:0000313" key="3">
    <source>
        <dbReference type="Proteomes" id="UP000244727"/>
    </source>
</evidence>
<evidence type="ECO:0000313" key="2">
    <source>
        <dbReference type="EMBL" id="AWB28479.1"/>
    </source>
</evidence>
<sequence>MSTATEASQVFDWLDEERLANVAAKLRRLPTGSEFERRVEEALSSTVDIEGRTYEEILDDHGDLVGYADPDEERLPWWLDGFKWTVTAEPLDTLTIDDRSLDQFEEYPLDSTSVEDITLNSAASVVEGLEAFATLEETLTNAVSDPTEHDREADLSEFELPQKLFVVPEEGRIATSESFETWFERMINLCPPGCPELTALFRVNANVERRHADRVLDGDELERLTELGVFDSSEPEARAFNEDYHESLSTLLQIRPPFDLEFDLEHDKGDLTKLQYAYYRAWARDTNRFSNEQKWLRKAQNRDDIGEGEEYRFTEYAFRLPTRISRSNVVFEDQSNYGNSSESEAIGELIEEFGHPVNDD</sequence>
<feature type="region of interest" description="Disordered" evidence="1">
    <location>
        <begin position="335"/>
        <end position="360"/>
    </location>
</feature>
<dbReference type="RefSeq" id="WP_108383927.1">
    <property type="nucleotide sequence ID" value="NZ_CP028858.1"/>
</dbReference>
<accession>A0A2R4X3W5</accession>
<gene>
    <name evidence="2" type="ORF">HARCEL1_12590</name>
</gene>
<dbReference type="AlphaFoldDB" id="A0A2R4X3W5"/>
<dbReference type="KEGG" id="harc:HARCEL1_12590"/>
<dbReference type="EMBL" id="CP028858">
    <property type="protein sequence ID" value="AWB28479.1"/>
    <property type="molecule type" value="Genomic_DNA"/>
</dbReference>
<dbReference type="GeneID" id="36513359"/>
<evidence type="ECO:0000256" key="1">
    <source>
        <dbReference type="SAM" id="MobiDB-lite"/>
    </source>
</evidence>
<protein>
    <submittedName>
        <fullName evidence="2">Uncharacterized protein</fullName>
    </submittedName>
</protein>
<keyword evidence="3" id="KW-1185">Reference proteome</keyword>
<dbReference type="Proteomes" id="UP000244727">
    <property type="component" value="Chromosome"/>
</dbReference>